<comment type="subcellular location">
    <subcellularLocation>
        <location evidence="6">Cytoplasm</location>
    </subcellularLocation>
</comment>
<dbReference type="PROSITE" id="PS01075">
    <property type="entry name" value="ACETATE_KINASE_1"/>
    <property type="match status" value="1"/>
</dbReference>
<keyword evidence="4 6" id="KW-0418">Kinase</keyword>
<dbReference type="PROSITE" id="PS01076">
    <property type="entry name" value="ACETATE_KINASE_2"/>
    <property type="match status" value="1"/>
</dbReference>
<dbReference type="PRINTS" id="PR00471">
    <property type="entry name" value="ACETATEKNASE"/>
</dbReference>
<gene>
    <name evidence="6" type="primary">ackA</name>
    <name evidence="8" type="ORF">H9702_09445</name>
</gene>
<protein>
    <recommendedName>
        <fullName evidence="6">Acetate kinase</fullName>
        <ecNumber evidence="6">2.7.2.1</ecNumber>
    </recommendedName>
    <alternativeName>
        <fullName evidence="6">Acetokinase</fullName>
    </alternativeName>
</protein>
<evidence type="ECO:0000256" key="6">
    <source>
        <dbReference type="HAMAP-Rule" id="MF_00020"/>
    </source>
</evidence>
<dbReference type="InterPro" id="IPR023865">
    <property type="entry name" value="Aliphatic_acid_kinase_CS"/>
</dbReference>
<feature type="binding site" evidence="6">
    <location>
        <position position="8"/>
    </location>
    <ligand>
        <name>Mg(2+)</name>
        <dbReference type="ChEBI" id="CHEBI:18420"/>
    </ligand>
</feature>
<dbReference type="GO" id="GO:0008776">
    <property type="term" value="F:acetate kinase activity"/>
    <property type="evidence" value="ECO:0007669"/>
    <property type="project" value="UniProtKB-UniRule"/>
</dbReference>
<dbReference type="EMBL" id="DWWM01000057">
    <property type="protein sequence ID" value="HJC37334.1"/>
    <property type="molecule type" value="Genomic_DNA"/>
</dbReference>
<comment type="pathway">
    <text evidence="6">Metabolic intermediate biosynthesis; acetyl-CoA biosynthesis; acetyl-CoA from acetate: step 1/2.</text>
</comment>
<dbReference type="HAMAP" id="MF_00020">
    <property type="entry name" value="Acetate_kinase"/>
    <property type="match status" value="1"/>
</dbReference>
<keyword evidence="6" id="KW-0963">Cytoplasm</keyword>
<evidence type="ECO:0000256" key="5">
    <source>
        <dbReference type="ARBA" id="ARBA00022840"/>
    </source>
</evidence>
<keyword evidence="2 6" id="KW-0808">Transferase</keyword>
<comment type="caution">
    <text evidence="8">The sequence shown here is derived from an EMBL/GenBank/DDBJ whole genome shotgun (WGS) entry which is preliminary data.</text>
</comment>
<feature type="site" description="Transition state stabilizer" evidence="6">
    <location>
        <position position="239"/>
    </location>
</feature>
<feature type="binding site" evidence="6">
    <location>
        <begin position="329"/>
        <end position="333"/>
    </location>
    <ligand>
        <name>ATP</name>
        <dbReference type="ChEBI" id="CHEBI:30616"/>
    </ligand>
</feature>
<reference evidence="8" key="1">
    <citation type="journal article" date="2021" name="PeerJ">
        <title>Extensive microbial diversity within the chicken gut microbiome revealed by metagenomics and culture.</title>
        <authorList>
            <person name="Gilroy R."/>
            <person name="Ravi A."/>
            <person name="Getino M."/>
            <person name="Pursley I."/>
            <person name="Horton D.L."/>
            <person name="Alikhan N.F."/>
            <person name="Baker D."/>
            <person name="Gharbi K."/>
            <person name="Hall N."/>
            <person name="Watson M."/>
            <person name="Adriaenssens E.M."/>
            <person name="Foster-Nyarko E."/>
            <person name="Jarju S."/>
            <person name="Secka A."/>
            <person name="Antonio M."/>
            <person name="Oren A."/>
            <person name="Chaudhuri R.R."/>
            <person name="La Ragione R."/>
            <person name="Hildebrand F."/>
            <person name="Pallen M.J."/>
        </authorList>
    </citation>
    <scope>NUCLEOTIDE SEQUENCE</scope>
    <source>
        <strain evidence="8">CHK187-11901</strain>
    </source>
</reference>
<dbReference type="NCBIfam" id="TIGR00016">
    <property type="entry name" value="ackA"/>
    <property type="match status" value="1"/>
</dbReference>
<evidence type="ECO:0000256" key="7">
    <source>
        <dbReference type="RuleBase" id="RU003835"/>
    </source>
</evidence>
<dbReference type="GO" id="GO:0005524">
    <property type="term" value="F:ATP binding"/>
    <property type="evidence" value="ECO:0007669"/>
    <property type="project" value="UniProtKB-KW"/>
</dbReference>
<comment type="function">
    <text evidence="6">Catalyzes the formation of acetyl phosphate from acetate and ATP. Can also catalyze the reverse reaction.</text>
</comment>
<name>A0A9D2SWU6_9FIRM</name>
<feature type="binding site" evidence="6">
    <location>
        <begin position="206"/>
        <end position="210"/>
    </location>
    <ligand>
        <name>ATP</name>
        <dbReference type="ChEBI" id="CHEBI:30616"/>
    </ligand>
</feature>
<evidence type="ECO:0000313" key="9">
    <source>
        <dbReference type="Proteomes" id="UP000823896"/>
    </source>
</evidence>
<evidence type="ECO:0000256" key="1">
    <source>
        <dbReference type="ARBA" id="ARBA00008748"/>
    </source>
</evidence>
<comment type="cofactor">
    <cofactor evidence="6">
        <name>Mg(2+)</name>
        <dbReference type="ChEBI" id="CHEBI:18420"/>
    </cofactor>
    <cofactor evidence="6">
        <name>Mn(2+)</name>
        <dbReference type="ChEBI" id="CHEBI:29035"/>
    </cofactor>
    <text evidence="6">Mg(2+). Can also accept Mn(2+).</text>
</comment>
<feature type="binding site" evidence="6">
    <location>
        <position position="383"/>
    </location>
    <ligand>
        <name>Mg(2+)</name>
        <dbReference type="ChEBI" id="CHEBI:18420"/>
    </ligand>
</feature>
<comment type="subunit">
    <text evidence="6">Homodimer.</text>
</comment>
<dbReference type="CDD" id="cd24010">
    <property type="entry name" value="ASKHA_NBD_AcK_PK"/>
    <property type="match status" value="1"/>
</dbReference>
<evidence type="ECO:0000313" key="8">
    <source>
        <dbReference type="EMBL" id="HJC37334.1"/>
    </source>
</evidence>
<feature type="active site" description="Proton donor/acceptor" evidence="6">
    <location>
        <position position="146"/>
    </location>
</feature>
<reference evidence="8" key="2">
    <citation type="submission" date="2021-04" db="EMBL/GenBank/DDBJ databases">
        <authorList>
            <person name="Gilroy R."/>
        </authorList>
    </citation>
    <scope>NUCLEOTIDE SEQUENCE</scope>
    <source>
        <strain evidence="8">CHK187-11901</strain>
    </source>
</reference>
<keyword evidence="6" id="KW-0479">Metal-binding</keyword>
<dbReference type="GO" id="GO:0005737">
    <property type="term" value="C:cytoplasm"/>
    <property type="evidence" value="ECO:0007669"/>
    <property type="project" value="UniProtKB-SubCell"/>
</dbReference>
<dbReference type="PANTHER" id="PTHR21060:SF15">
    <property type="entry name" value="ACETATE KINASE-RELATED"/>
    <property type="match status" value="1"/>
</dbReference>
<dbReference type="AlphaFoldDB" id="A0A9D2SWU6"/>
<sequence length="397" mass="43322">MTKIISVNAGSSSLKFQLFEMPQETVLTSGVIERIGLDEGIFTIKVNGEKKTVKQPIPDHTVAVKLLLDALVEYKIVDHLDEIKGAGHRAVHGGEIFTDSVKVDDDVVAKFESLSDLAPLHNPAGLIGYRAFKEALPDCVHTFVFDTAFHSTMAPETYMYALPYEYYEKYQIRRYGFHGTSHKYVSMRCAQLMERDIKDMKIITCHLGNGASITAVDGGKSVNTSMGFTPLAGVMMGTRCGDIDPAIVTFLQKKEGLSAEAVEDIMNKQSGMLGVSGVSSDGRDVESAAKDGNERALLTESMYANRVMSYVGSYFAQLGGLDAIVFTGGIGENDGNMRKRICDRLGALGVVLDEEANRGTRGVEKCLSAPESKVAVWLIPTNEELMIARDAYKFVAE</sequence>
<dbReference type="InterPro" id="IPR043129">
    <property type="entry name" value="ATPase_NBD"/>
</dbReference>
<dbReference type="EC" id="2.7.2.1" evidence="6"/>
<dbReference type="Proteomes" id="UP000823896">
    <property type="component" value="Unassembled WGS sequence"/>
</dbReference>
<dbReference type="Gene3D" id="3.30.420.40">
    <property type="match status" value="2"/>
</dbReference>
<evidence type="ECO:0000256" key="2">
    <source>
        <dbReference type="ARBA" id="ARBA00022679"/>
    </source>
</evidence>
<comment type="similarity">
    <text evidence="1 6 7">Belongs to the acetokinase family.</text>
</comment>
<evidence type="ECO:0000256" key="3">
    <source>
        <dbReference type="ARBA" id="ARBA00022741"/>
    </source>
</evidence>
<feature type="binding site" evidence="6">
    <location>
        <position position="89"/>
    </location>
    <ligand>
        <name>substrate</name>
    </ligand>
</feature>
<proteinExistence type="inferred from homology"/>
<organism evidence="8 9">
    <name type="scientific">Candidatus Merdibacter merdavium</name>
    <dbReference type="NCBI Taxonomy" id="2838692"/>
    <lineage>
        <taxon>Bacteria</taxon>
        <taxon>Bacillati</taxon>
        <taxon>Bacillota</taxon>
        <taxon>Erysipelotrichia</taxon>
        <taxon>Erysipelotrichales</taxon>
        <taxon>Erysipelotrichaceae</taxon>
        <taxon>Merdibacter</taxon>
    </lineage>
</organism>
<dbReference type="SUPFAM" id="SSF53067">
    <property type="entry name" value="Actin-like ATPase domain"/>
    <property type="match status" value="2"/>
</dbReference>
<dbReference type="InterPro" id="IPR000890">
    <property type="entry name" value="Aliphatic_acid_kin_short-chain"/>
</dbReference>
<feature type="site" description="Transition state stabilizer" evidence="6">
    <location>
        <position position="178"/>
    </location>
</feature>
<dbReference type="Pfam" id="PF00871">
    <property type="entry name" value="Acetate_kinase"/>
    <property type="match status" value="1"/>
</dbReference>
<dbReference type="PANTHER" id="PTHR21060">
    <property type="entry name" value="ACETATE KINASE"/>
    <property type="match status" value="1"/>
</dbReference>
<comment type="catalytic activity">
    <reaction evidence="6">
        <text>acetate + ATP = acetyl phosphate + ADP</text>
        <dbReference type="Rhea" id="RHEA:11352"/>
        <dbReference type="ChEBI" id="CHEBI:22191"/>
        <dbReference type="ChEBI" id="CHEBI:30089"/>
        <dbReference type="ChEBI" id="CHEBI:30616"/>
        <dbReference type="ChEBI" id="CHEBI:456216"/>
        <dbReference type="EC" id="2.7.2.1"/>
    </reaction>
</comment>
<dbReference type="GO" id="GO:0006085">
    <property type="term" value="P:acetyl-CoA biosynthetic process"/>
    <property type="evidence" value="ECO:0007669"/>
    <property type="project" value="UniProtKB-UniRule"/>
</dbReference>
<dbReference type="PIRSF" id="PIRSF000722">
    <property type="entry name" value="Acetate_prop_kin"/>
    <property type="match status" value="1"/>
</dbReference>
<keyword evidence="6" id="KW-0460">Magnesium</keyword>
<dbReference type="GO" id="GO:0006083">
    <property type="term" value="P:acetate metabolic process"/>
    <property type="evidence" value="ECO:0007669"/>
    <property type="project" value="TreeGrafter"/>
</dbReference>
<feature type="binding site" evidence="6">
    <location>
        <position position="15"/>
    </location>
    <ligand>
        <name>ATP</name>
        <dbReference type="ChEBI" id="CHEBI:30616"/>
    </ligand>
</feature>
<keyword evidence="3 6" id="KW-0547">Nucleotide-binding</keyword>
<dbReference type="GO" id="GO:0000287">
    <property type="term" value="F:magnesium ion binding"/>
    <property type="evidence" value="ECO:0007669"/>
    <property type="project" value="UniProtKB-UniRule"/>
</dbReference>
<accession>A0A9D2SWU6</accession>
<keyword evidence="5 6" id="KW-0067">ATP-binding</keyword>
<evidence type="ECO:0000256" key="4">
    <source>
        <dbReference type="ARBA" id="ARBA00022777"/>
    </source>
</evidence>
<feature type="binding site" evidence="6">
    <location>
        <begin position="281"/>
        <end position="283"/>
    </location>
    <ligand>
        <name>ATP</name>
        <dbReference type="ChEBI" id="CHEBI:30616"/>
    </ligand>
</feature>
<dbReference type="InterPro" id="IPR004372">
    <property type="entry name" value="Ac/propionate_kinase"/>
</dbReference>